<evidence type="ECO:0000256" key="1">
    <source>
        <dbReference type="ARBA" id="ARBA00023002"/>
    </source>
</evidence>
<dbReference type="Proteomes" id="UP000031366">
    <property type="component" value="Unassembled WGS sequence"/>
</dbReference>
<feature type="domain" description="Fe-containing alcohol dehydrogenase-like C-terminal" evidence="3">
    <location>
        <begin position="186"/>
        <end position="362"/>
    </location>
</feature>
<dbReference type="PANTHER" id="PTHR11496:SF104">
    <property type="entry name" value="3-DEOXY-ALPHA-D-MANNO-OCTULOSONATE 8-OXIDASE"/>
    <property type="match status" value="1"/>
</dbReference>
<dbReference type="PANTHER" id="PTHR11496">
    <property type="entry name" value="ALCOHOL DEHYDROGENASE"/>
    <property type="match status" value="1"/>
</dbReference>
<organism evidence="4 5">
    <name type="scientific">Clostridium argentinense CDC 2741</name>
    <dbReference type="NCBI Taxonomy" id="1418104"/>
    <lineage>
        <taxon>Bacteria</taxon>
        <taxon>Bacillati</taxon>
        <taxon>Bacillota</taxon>
        <taxon>Clostridia</taxon>
        <taxon>Eubacteriales</taxon>
        <taxon>Clostridiaceae</taxon>
        <taxon>Clostridium</taxon>
    </lineage>
</organism>
<accession>A0A0C1R3G4</accession>
<dbReference type="SUPFAM" id="SSF56796">
    <property type="entry name" value="Dehydroquinate synthase-like"/>
    <property type="match status" value="1"/>
</dbReference>
<evidence type="ECO:0000313" key="4">
    <source>
        <dbReference type="EMBL" id="KIE48062.1"/>
    </source>
</evidence>
<dbReference type="STRING" id="29341.RSJ17_12140"/>
<dbReference type="EMBL" id="AYSO01000012">
    <property type="protein sequence ID" value="KIE48062.1"/>
    <property type="molecule type" value="Genomic_DNA"/>
</dbReference>
<keyword evidence="1" id="KW-0560">Oxidoreductase</keyword>
<comment type="caution">
    <text evidence="4">The sequence shown here is derived from an EMBL/GenBank/DDBJ whole genome shotgun (WGS) entry which is preliminary data.</text>
</comment>
<evidence type="ECO:0000259" key="2">
    <source>
        <dbReference type="Pfam" id="PF00465"/>
    </source>
</evidence>
<dbReference type="InterPro" id="IPR001670">
    <property type="entry name" value="ADH_Fe/GldA"/>
</dbReference>
<proteinExistence type="predicted"/>
<reference evidence="4 5" key="1">
    <citation type="journal article" date="2015" name="Infect. Genet. Evol.">
        <title>Genomic sequences of six botulinum neurotoxin-producing strains representing three clostridial species illustrate the mobility and diversity of botulinum neurotoxin genes.</title>
        <authorList>
            <person name="Smith T.J."/>
            <person name="Hill K.K."/>
            <person name="Xie G."/>
            <person name="Foley B.T."/>
            <person name="Williamson C.H."/>
            <person name="Foster J.T."/>
            <person name="Johnson S.L."/>
            <person name="Chertkov O."/>
            <person name="Teshima H."/>
            <person name="Gibbons H.S."/>
            <person name="Johnsky L.A."/>
            <person name="Karavis M.A."/>
            <person name="Smith L.A."/>
        </authorList>
    </citation>
    <scope>NUCLEOTIDE SEQUENCE [LARGE SCALE GENOMIC DNA]</scope>
    <source>
        <strain evidence="4 5">CDC 2741</strain>
    </source>
</reference>
<dbReference type="RefSeq" id="WP_039630274.1">
    <property type="nucleotide sequence ID" value="NZ_AYSO01000012.1"/>
</dbReference>
<dbReference type="GO" id="GO:0004022">
    <property type="term" value="F:alcohol dehydrogenase (NAD+) activity"/>
    <property type="evidence" value="ECO:0007669"/>
    <property type="project" value="TreeGrafter"/>
</dbReference>
<dbReference type="Gene3D" id="1.20.1090.10">
    <property type="entry name" value="Dehydroquinate synthase-like - alpha domain"/>
    <property type="match status" value="1"/>
</dbReference>
<name>A0A0C1R3G4_9CLOT</name>
<evidence type="ECO:0000259" key="3">
    <source>
        <dbReference type="Pfam" id="PF25137"/>
    </source>
</evidence>
<dbReference type="AlphaFoldDB" id="A0A0C1R3G4"/>
<dbReference type="InterPro" id="IPR039697">
    <property type="entry name" value="Alcohol_dehydrogenase_Fe"/>
</dbReference>
<dbReference type="Pfam" id="PF00465">
    <property type="entry name" value="Fe-ADH"/>
    <property type="match status" value="1"/>
</dbReference>
<dbReference type="CDD" id="cd08181">
    <property type="entry name" value="PPD-like"/>
    <property type="match status" value="1"/>
</dbReference>
<gene>
    <name evidence="4" type="ORF">U732_3797</name>
</gene>
<feature type="domain" description="Alcohol dehydrogenase iron-type/glycerol dehydrogenase GldA" evidence="2">
    <location>
        <begin position="9"/>
        <end position="174"/>
    </location>
</feature>
<dbReference type="FunFam" id="3.40.50.1970:FF:000003">
    <property type="entry name" value="Alcohol dehydrogenase, iron-containing"/>
    <property type="match status" value="1"/>
</dbReference>
<dbReference type="Pfam" id="PF25137">
    <property type="entry name" value="ADH_Fe_C"/>
    <property type="match status" value="1"/>
</dbReference>
<keyword evidence="5" id="KW-1185">Reference proteome</keyword>
<dbReference type="InterPro" id="IPR056798">
    <property type="entry name" value="ADH_Fe_C"/>
</dbReference>
<dbReference type="Gene3D" id="3.40.50.1970">
    <property type="match status" value="1"/>
</dbReference>
<dbReference type="GO" id="GO:0046872">
    <property type="term" value="F:metal ion binding"/>
    <property type="evidence" value="ECO:0007669"/>
    <property type="project" value="InterPro"/>
</dbReference>
<dbReference type="OrthoDB" id="9804734at2"/>
<protein>
    <submittedName>
        <fullName evidence="4">Alcohol dehydrogenase, iron-containing</fullName>
    </submittedName>
</protein>
<evidence type="ECO:0000313" key="5">
    <source>
        <dbReference type="Proteomes" id="UP000031366"/>
    </source>
</evidence>
<sequence>MINPIFYMPTKIVVGKNAINNNKSLLINIGTKALIVTGRNSSRKNGSLDDVETSLNDLNIPYVIFNEVEENPSLETVEKIATLGKDEKVDFIIGIGGGSPIDSAKAAGVLIKNIDSNLKDLSISPLLNSIPIVAVPTTAGTGTETTPYAIVTDHELQTKKGIAQRIFPAVAFLDATYLMSTPKEVTMNTGVDALSHLIEGYLATNANIFSDVLAEKGLELFGQCIQSLRKNEISFEIREKLLIASSIAGMVISQSGTSLPHGMGYALTYFKNVPHGKANGMLLKSYLNFCSDKAKVSKIISLLKFNNLDELGEFLIEVLGKPVDLTDEEVLSYGKAMASNDAKLKNHPNIVCEDDIIKIYKDSLK</sequence>